<proteinExistence type="inferred from homology"/>
<protein>
    <submittedName>
        <fullName evidence="5">Ribulose bisphosphate carboxylase small subunit</fullName>
    </submittedName>
</protein>
<dbReference type="EMBL" id="PXYT01000038">
    <property type="protein sequence ID" value="PSR26255.1"/>
    <property type="molecule type" value="Genomic_DNA"/>
</dbReference>
<evidence type="ECO:0000256" key="1">
    <source>
        <dbReference type="ARBA" id="ARBA00022567"/>
    </source>
</evidence>
<keyword evidence="1" id="KW-0113">Calvin cycle</keyword>
<organism evidence="5 6">
    <name type="scientific">Sulfobacillus benefaciens</name>
    <dbReference type="NCBI Taxonomy" id="453960"/>
    <lineage>
        <taxon>Bacteria</taxon>
        <taxon>Bacillati</taxon>
        <taxon>Bacillota</taxon>
        <taxon>Clostridia</taxon>
        <taxon>Eubacteriales</taxon>
        <taxon>Clostridiales Family XVII. Incertae Sedis</taxon>
        <taxon>Sulfobacillus</taxon>
    </lineage>
</organism>
<evidence type="ECO:0000313" key="5">
    <source>
        <dbReference type="EMBL" id="PSR26255.1"/>
    </source>
</evidence>
<evidence type="ECO:0000256" key="2">
    <source>
        <dbReference type="ARBA" id="ARBA00023300"/>
    </source>
</evidence>
<reference evidence="5 6" key="1">
    <citation type="journal article" date="2014" name="BMC Genomics">
        <title>Comparison of environmental and isolate Sulfobacillus genomes reveals diverse carbon, sulfur, nitrogen, and hydrogen metabolisms.</title>
        <authorList>
            <person name="Justice N.B."/>
            <person name="Norman A."/>
            <person name="Brown C.T."/>
            <person name="Singh A."/>
            <person name="Thomas B.C."/>
            <person name="Banfield J.F."/>
        </authorList>
    </citation>
    <scope>NUCLEOTIDE SEQUENCE [LARGE SCALE GENOMIC DNA]</scope>
    <source>
        <strain evidence="5">AMDSBA1</strain>
    </source>
</reference>
<evidence type="ECO:0000256" key="3">
    <source>
        <dbReference type="ARBA" id="ARBA00038826"/>
    </source>
</evidence>
<name>A0A2T2WVJ7_9FIRM</name>
<evidence type="ECO:0000259" key="4">
    <source>
        <dbReference type="SMART" id="SM00961"/>
    </source>
</evidence>
<keyword evidence="2" id="KW-0120">Carbon dioxide fixation</keyword>
<accession>A0A2T2WVJ7</accession>
<dbReference type="Proteomes" id="UP000242699">
    <property type="component" value="Unassembled WGS sequence"/>
</dbReference>
<dbReference type="Gene3D" id="3.30.190.10">
    <property type="entry name" value="Ribulose bisphosphate carboxylase, small subunit"/>
    <property type="match status" value="1"/>
</dbReference>
<dbReference type="CDD" id="cd03527">
    <property type="entry name" value="RuBisCO_small"/>
    <property type="match status" value="1"/>
</dbReference>
<evidence type="ECO:0000313" key="6">
    <source>
        <dbReference type="Proteomes" id="UP000242699"/>
    </source>
</evidence>
<comment type="subunit">
    <text evidence="3">Heterohexadecamer of 8 large and 8 small subunits.</text>
</comment>
<dbReference type="InterPro" id="IPR036385">
    <property type="entry name" value="RuBisCO_ssu_sf"/>
</dbReference>
<feature type="domain" description="Ribulose bisphosphate carboxylase small subunit" evidence="4">
    <location>
        <begin position="6"/>
        <end position="105"/>
    </location>
</feature>
<dbReference type="SUPFAM" id="SSF55239">
    <property type="entry name" value="RuBisCO, small subunit"/>
    <property type="match status" value="1"/>
</dbReference>
<dbReference type="GO" id="GO:0019253">
    <property type="term" value="P:reductive pentose-phosphate cycle"/>
    <property type="evidence" value="ECO:0007669"/>
    <property type="project" value="UniProtKB-KW"/>
</dbReference>
<dbReference type="Pfam" id="PF00101">
    <property type="entry name" value="RuBisCO_small"/>
    <property type="match status" value="1"/>
</dbReference>
<dbReference type="InterPro" id="IPR000894">
    <property type="entry name" value="RuBisCO_ssu_dom"/>
</dbReference>
<dbReference type="HAMAP" id="MF_00859">
    <property type="entry name" value="RuBisCO_S_bact"/>
    <property type="match status" value="1"/>
</dbReference>
<dbReference type="AlphaFoldDB" id="A0A2T2WVJ7"/>
<dbReference type="PANTHER" id="PTHR31262">
    <property type="entry name" value="RIBULOSE BISPHOSPHATE CARBOXYLASE SMALL CHAIN 1, CHLOROPLASTIC"/>
    <property type="match status" value="1"/>
</dbReference>
<sequence>MAFHLTQGTFSYLPPLTDDEIKMQIDYALNHNWPLSVEFTDDPHPRNTYWEMWGLPMFDQKDPAAILYEINECRKAYPNHYIRLNAYDPSRGRQTLALSFIVNRPANDPGFHLHRQEVADRQIHYTLHSYATDKPKGERFSD</sequence>
<comment type="caution">
    <text evidence="5">The sequence shown here is derived from an EMBL/GenBank/DDBJ whole genome shotgun (WGS) entry which is preliminary data.</text>
</comment>
<dbReference type="SMART" id="SM00961">
    <property type="entry name" value="RuBisCO_small"/>
    <property type="match status" value="1"/>
</dbReference>
<dbReference type="InterPro" id="IPR024681">
    <property type="entry name" value="RuBisCO_ssu"/>
</dbReference>
<gene>
    <name evidence="5" type="ORF">C7B43_14210</name>
</gene>
<dbReference type="PANTHER" id="PTHR31262:SF23">
    <property type="entry name" value="RIBULOSE BISPHOSPHATE CARBOXYLASE SMALL SUBUNIT"/>
    <property type="match status" value="1"/>
</dbReference>